<organism evidence="2 3">
    <name type="scientific">Ceraceosorus bombacis</name>
    <dbReference type="NCBI Taxonomy" id="401625"/>
    <lineage>
        <taxon>Eukaryota</taxon>
        <taxon>Fungi</taxon>
        <taxon>Dikarya</taxon>
        <taxon>Basidiomycota</taxon>
        <taxon>Ustilaginomycotina</taxon>
        <taxon>Exobasidiomycetes</taxon>
        <taxon>Ceraceosorales</taxon>
        <taxon>Ceraceosoraceae</taxon>
        <taxon>Ceraceosorus</taxon>
    </lineage>
</organism>
<evidence type="ECO:0000256" key="1">
    <source>
        <dbReference type="SAM" id="MobiDB-lite"/>
    </source>
</evidence>
<proteinExistence type="predicted"/>
<dbReference type="EMBL" id="CCYA01000118">
    <property type="protein sequence ID" value="CEH12235.1"/>
    <property type="molecule type" value="Genomic_DNA"/>
</dbReference>
<reference evidence="2 3" key="1">
    <citation type="submission" date="2014-09" db="EMBL/GenBank/DDBJ databases">
        <authorList>
            <person name="Magalhaes I.L.F."/>
            <person name="Oliveira U."/>
            <person name="Santos F.R."/>
            <person name="Vidigal T.H.D.A."/>
            <person name="Brescovit A.D."/>
            <person name="Santos A.J."/>
        </authorList>
    </citation>
    <scope>NUCLEOTIDE SEQUENCE [LARGE SCALE GENOMIC DNA]</scope>
</reference>
<accession>A0A0P1B8N4</accession>
<dbReference type="Proteomes" id="UP000054845">
    <property type="component" value="Unassembled WGS sequence"/>
</dbReference>
<feature type="region of interest" description="Disordered" evidence="1">
    <location>
        <begin position="35"/>
        <end position="74"/>
    </location>
</feature>
<evidence type="ECO:0000313" key="2">
    <source>
        <dbReference type="EMBL" id="CEH12235.1"/>
    </source>
</evidence>
<feature type="compositionally biased region" description="Basic residues" evidence="1">
    <location>
        <begin position="35"/>
        <end position="44"/>
    </location>
</feature>
<feature type="compositionally biased region" description="Polar residues" evidence="1">
    <location>
        <begin position="52"/>
        <end position="65"/>
    </location>
</feature>
<sequence length="74" mass="7608">MRPSTSISATAPNTDEAAVALAQLLRAEIHRRTANAKAKAKAKTKANLGGSEITSPAQPSPAQITRDNKGQGLG</sequence>
<evidence type="ECO:0000313" key="3">
    <source>
        <dbReference type="Proteomes" id="UP000054845"/>
    </source>
</evidence>
<keyword evidence="3" id="KW-1185">Reference proteome</keyword>
<protein>
    <submittedName>
        <fullName evidence="2">Uncharacterized protein</fullName>
    </submittedName>
</protein>
<name>A0A0P1B8N4_9BASI</name>
<dbReference type="AlphaFoldDB" id="A0A0P1B8N4"/>